<accession>A0A151B3M3</accession>
<feature type="transmembrane region" description="Helical" evidence="1">
    <location>
        <begin position="67"/>
        <end position="87"/>
    </location>
</feature>
<dbReference type="RefSeq" id="WP_084364816.1">
    <property type="nucleotide sequence ID" value="NZ_LTBA01000021.1"/>
</dbReference>
<dbReference type="PANTHER" id="PTHR36833:SF2">
    <property type="entry name" value="SLR0610 PROTEIN"/>
    <property type="match status" value="1"/>
</dbReference>
<feature type="transmembrane region" description="Helical" evidence="1">
    <location>
        <begin position="117"/>
        <end position="137"/>
    </location>
</feature>
<dbReference type="AlphaFoldDB" id="A0A151B3M3"/>
<feature type="transmembrane region" description="Helical" evidence="1">
    <location>
        <begin position="149"/>
        <end position="178"/>
    </location>
</feature>
<evidence type="ECO:0008006" key="4">
    <source>
        <dbReference type="Google" id="ProtNLM"/>
    </source>
</evidence>
<keyword evidence="1" id="KW-0472">Membrane</keyword>
<dbReference type="PATRIC" id="fig|1121338.3.peg.1865"/>
<evidence type="ECO:0000313" key="2">
    <source>
        <dbReference type="EMBL" id="KYH34247.1"/>
    </source>
</evidence>
<dbReference type="OrthoDB" id="3818833at2"/>
<name>A0A151B3M3_9CLOT</name>
<feature type="transmembrane region" description="Helical" evidence="1">
    <location>
        <begin position="235"/>
        <end position="253"/>
    </location>
</feature>
<gene>
    <name evidence="2" type="ORF">CLTEP_18220</name>
</gene>
<dbReference type="Proteomes" id="UP000075531">
    <property type="component" value="Unassembled WGS sequence"/>
</dbReference>
<comment type="caution">
    <text evidence="2">The sequence shown here is derived from an EMBL/GenBank/DDBJ whole genome shotgun (WGS) entry which is preliminary data.</text>
</comment>
<keyword evidence="3" id="KW-1185">Reference proteome</keyword>
<dbReference type="PANTHER" id="PTHR36833">
    <property type="entry name" value="SLR0610 PROTEIN-RELATED"/>
    <property type="match status" value="1"/>
</dbReference>
<proteinExistence type="predicted"/>
<feature type="transmembrane region" description="Helical" evidence="1">
    <location>
        <begin position="199"/>
        <end position="223"/>
    </location>
</feature>
<evidence type="ECO:0000256" key="1">
    <source>
        <dbReference type="SAM" id="Phobius"/>
    </source>
</evidence>
<dbReference type="InterPro" id="IPR010390">
    <property type="entry name" value="ABC-2_transporter-like"/>
</dbReference>
<keyword evidence="1" id="KW-0812">Transmembrane</keyword>
<dbReference type="EMBL" id="LTBA01000021">
    <property type="protein sequence ID" value="KYH34247.1"/>
    <property type="molecule type" value="Genomic_DNA"/>
</dbReference>
<dbReference type="STRING" id="1121338.CLTEP_18220"/>
<evidence type="ECO:0000313" key="3">
    <source>
        <dbReference type="Proteomes" id="UP000075531"/>
    </source>
</evidence>
<reference evidence="2 3" key="1">
    <citation type="submission" date="2016-02" db="EMBL/GenBank/DDBJ databases">
        <title>Genome sequence of Clostridium tepidiprofundi DSM 19306.</title>
        <authorList>
            <person name="Poehlein A."/>
            <person name="Daniel R."/>
        </authorList>
    </citation>
    <scope>NUCLEOTIDE SEQUENCE [LARGE SCALE GENOMIC DNA]</scope>
    <source>
        <strain evidence="2 3">DSM 19306</strain>
    </source>
</reference>
<protein>
    <recommendedName>
        <fullName evidence="4">ABC-2 family transporter protein</fullName>
    </recommendedName>
</protein>
<keyword evidence="1" id="KW-1133">Transmembrane helix</keyword>
<feature type="transmembrane region" description="Helical" evidence="1">
    <location>
        <begin position="29"/>
        <end position="47"/>
    </location>
</feature>
<organism evidence="2 3">
    <name type="scientific">Clostridium tepidiprofundi DSM 19306</name>
    <dbReference type="NCBI Taxonomy" id="1121338"/>
    <lineage>
        <taxon>Bacteria</taxon>
        <taxon>Bacillati</taxon>
        <taxon>Bacillota</taxon>
        <taxon>Clostridia</taxon>
        <taxon>Eubacteriales</taxon>
        <taxon>Clostridiaceae</taxon>
        <taxon>Clostridium</taxon>
    </lineage>
</organism>
<dbReference type="Pfam" id="PF06182">
    <property type="entry name" value="ABC2_membrane_6"/>
    <property type="match status" value="1"/>
</dbReference>
<sequence length="265" mass="30961">MKKIFRYLKLYVYFVRNCLARELDYRLNFITNLIDSFLWFFISLVFFESIYSQVTTISGWTLYETLFLLGTAQIITSLYFILFINNLPRLQTYVSSGSLDFILIKPCDHQFFVSLRYFYLGGITNIIPAVFLLIYSLHHMNLVITFSQVITYILLVINGVLIGYAIWFIIMTLSIYVIKVSELHELFLSTLKFVEYPASIYKGIVRVILMYIVPLLTIANIPAQYVLGGISTRDILFSFLIMIVLMIICRTFWKISLKRYQSASS</sequence>